<keyword evidence="2" id="KW-0732">Signal</keyword>
<dbReference type="EMBL" id="WEGH01000002">
    <property type="protein sequence ID" value="MQY05646.1"/>
    <property type="molecule type" value="Genomic_DNA"/>
</dbReference>
<feature type="chain" id="PRO_5039489084" description="Lipoprotein" evidence="2">
    <location>
        <begin position="26"/>
        <end position="263"/>
    </location>
</feature>
<feature type="region of interest" description="Disordered" evidence="1">
    <location>
        <begin position="29"/>
        <end position="48"/>
    </location>
</feature>
<feature type="signal peptide" evidence="2">
    <location>
        <begin position="1"/>
        <end position="25"/>
    </location>
</feature>
<evidence type="ECO:0000256" key="2">
    <source>
        <dbReference type="SAM" id="SignalP"/>
    </source>
</evidence>
<dbReference type="PROSITE" id="PS51257">
    <property type="entry name" value="PROKAR_LIPOPROTEIN"/>
    <property type="match status" value="1"/>
</dbReference>
<feature type="region of interest" description="Disordered" evidence="1">
    <location>
        <begin position="221"/>
        <end position="263"/>
    </location>
</feature>
<organism evidence="3 4">
    <name type="scientific">Actinomadura macrotermitis</name>
    <dbReference type="NCBI Taxonomy" id="2585200"/>
    <lineage>
        <taxon>Bacteria</taxon>
        <taxon>Bacillati</taxon>
        <taxon>Actinomycetota</taxon>
        <taxon>Actinomycetes</taxon>
        <taxon>Streptosporangiales</taxon>
        <taxon>Thermomonosporaceae</taxon>
        <taxon>Actinomadura</taxon>
    </lineage>
</organism>
<dbReference type="Proteomes" id="UP000487268">
    <property type="component" value="Unassembled WGS sequence"/>
</dbReference>
<keyword evidence="4" id="KW-1185">Reference proteome</keyword>
<comment type="caution">
    <text evidence="3">The sequence shown here is derived from an EMBL/GenBank/DDBJ whole genome shotgun (WGS) entry which is preliminary data.</text>
</comment>
<proteinExistence type="predicted"/>
<dbReference type="AlphaFoldDB" id="A0A7K0BX51"/>
<evidence type="ECO:0008006" key="5">
    <source>
        <dbReference type="Google" id="ProtNLM"/>
    </source>
</evidence>
<reference evidence="3 4" key="1">
    <citation type="submission" date="2019-10" db="EMBL/GenBank/DDBJ databases">
        <title>Actinomadura rubteroloni sp. nov. and Actinomadura macrotermitis sp. nov., isolated from the gut of fungus growing-termite Macrotermes natalensis.</title>
        <authorList>
            <person name="Benndorf R."/>
            <person name="Martin K."/>
            <person name="Kuefner M."/>
            <person name="De Beer W."/>
            <person name="Kaster A.-K."/>
            <person name="Vollmers J."/>
            <person name="Poulsen M."/>
            <person name="Beemelmanns C."/>
        </authorList>
    </citation>
    <scope>NUCLEOTIDE SEQUENCE [LARGE SCALE GENOMIC DNA]</scope>
    <source>
        <strain evidence="3 4">RB68</strain>
    </source>
</reference>
<dbReference type="RefSeq" id="WP_153533798.1">
    <property type="nucleotide sequence ID" value="NZ_WEGH01000002.1"/>
</dbReference>
<protein>
    <recommendedName>
        <fullName evidence="5">Lipoprotein</fullName>
    </recommendedName>
</protein>
<accession>A0A7K0BX51</accession>
<evidence type="ECO:0000313" key="3">
    <source>
        <dbReference type="EMBL" id="MQY05646.1"/>
    </source>
</evidence>
<sequence length="263" mass="27498">MTDRPALTRATAGAAALLLALTACGDGGAKAAPTTTPAATPAGADTPEGTLVCEDPAGDLQWSAAQKKAGTAKPLWIDLLWVSWDRDDEGGTVTFKPAGPLPAEPAAGATTYSTTLKQGSLETVVRARLLKGRWTVTSGVRKPVRLKVAPVVEKDSVTLSLPMRVPADGRAVVLGKALSTAAGTEAVVEKTVFRDAECRTEKDRRRLRSRKRVKSYLSWPVVAGAPGSTGRPRTGPTTRRSTGSTPSKTGTGTRSGSRRSGRR</sequence>
<dbReference type="OrthoDB" id="9935555at2"/>
<evidence type="ECO:0000256" key="1">
    <source>
        <dbReference type="SAM" id="MobiDB-lite"/>
    </source>
</evidence>
<name>A0A7K0BX51_9ACTN</name>
<gene>
    <name evidence="3" type="ORF">ACRB68_37230</name>
</gene>
<feature type="compositionally biased region" description="Low complexity" evidence="1">
    <location>
        <begin position="226"/>
        <end position="255"/>
    </location>
</feature>
<evidence type="ECO:0000313" key="4">
    <source>
        <dbReference type="Proteomes" id="UP000487268"/>
    </source>
</evidence>